<keyword evidence="1" id="KW-0812">Transmembrane</keyword>
<keyword evidence="1" id="KW-0472">Membrane</keyword>
<dbReference type="Proteomes" id="UP000034613">
    <property type="component" value="Unassembled WGS sequence"/>
</dbReference>
<feature type="transmembrane region" description="Helical" evidence="1">
    <location>
        <begin position="33"/>
        <end position="51"/>
    </location>
</feature>
<evidence type="ECO:0000313" key="3">
    <source>
        <dbReference type="Proteomes" id="UP000034613"/>
    </source>
</evidence>
<keyword evidence="1" id="KW-1133">Transmembrane helix</keyword>
<gene>
    <name evidence="2" type="ORF">UU03_C0003G0029</name>
</gene>
<reference evidence="2 3" key="1">
    <citation type="journal article" date="2015" name="Nature">
        <title>rRNA introns, odd ribosomes, and small enigmatic genomes across a large radiation of phyla.</title>
        <authorList>
            <person name="Brown C.T."/>
            <person name="Hug L.A."/>
            <person name="Thomas B.C."/>
            <person name="Sharon I."/>
            <person name="Castelle C.J."/>
            <person name="Singh A."/>
            <person name="Wilkins M.J."/>
            <person name="Williams K.H."/>
            <person name="Banfield J.F."/>
        </authorList>
    </citation>
    <scope>NUCLEOTIDE SEQUENCE [LARGE SCALE GENOMIC DNA]</scope>
</reference>
<evidence type="ECO:0000313" key="2">
    <source>
        <dbReference type="EMBL" id="KKR63522.1"/>
    </source>
</evidence>
<dbReference type="AlphaFoldDB" id="A0A0G0VL48"/>
<feature type="non-terminal residue" evidence="2">
    <location>
        <position position="62"/>
    </location>
</feature>
<sequence>MQDLPRHERRKILREQEKEKLQSGGVTKVLRKFGLWILVLGILVIGGYWLFKNVTKKLPGEA</sequence>
<protein>
    <submittedName>
        <fullName evidence="2">Uncharacterized protein</fullName>
    </submittedName>
</protein>
<name>A0A0G0VL48_9BACT</name>
<organism evidence="2 3">
    <name type="scientific">Candidatus Woesebacteria bacterium GW2011_GWA1_40_45</name>
    <dbReference type="NCBI Taxonomy" id="1618554"/>
    <lineage>
        <taxon>Bacteria</taxon>
        <taxon>Candidatus Woeseibacteriota</taxon>
    </lineage>
</organism>
<accession>A0A0G0VL48</accession>
<comment type="caution">
    <text evidence="2">The sequence shown here is derived from an EMBL/GenBank/DDBJ whole genome shotgun (WGS) entry which is preliminary data.</text>
</comment>
<proteinExistence type="predicted"/>
<evidence type="ECO:0000256" key="1">
    <source>
        <dbReference type="SAM" id="Phobius"/>
    </source>
</evidence>
<dbReference type="EMBL" id="LBZB01000003">
    <property type="protein sequence ID" value="KKR63522.1"/>
    <property type="molecule type" value="Genomic_DNA"/>
</dbReference>